<proteinExistence type="inferred from homology"/>
<protein>
    <submittedName>
        <fullName evidence="6">Substrate-binding domain-containing protein</fullName>
    </submittedName>
</protein>
<evidence type="ECO:0000259" key="5">
    <source>
        <dbReference type="Pfam" id="PF12849"/>
    </source>
</evidence>
<dbReference type="RefSeq" id="WP_249771869.1">
    <property type="nucleotide sequence ID" value="NZ_CP097332.1"/>
</dbReference>
<dbReference type="PROSITE" id="PS51318">
    <property type="entry name" value="TAT"/>
    <property type="match status" value="1"/>
</dbReference>
<keyword evidence="3" id="KW-0812">Transmembrane</keyword>
<keyword evidence="7" id="KW-1185">Reference proteome</keyword>
<feature type="chain" id="PRO_5045739540" evidence="4">
    <location>
        <begin position="31"/>
        <end position="589"/>
    </location>
</feature>
<name>A0ABY4QXZ0_9ACTN</name>
<reference evidence="6" key="1">
    <citation type="journal article" date="2018" name="Int. J. Syst. Evol. Microbiol.">
        <title>Jatrophihabitans telluris sp. nov., isolated from sediment soil of lava forest wetlands and the emended description of the genus Jatrophihabitans.</title>
        <authorList>
            <person name="Lee K.C."/>
            <person name="Suh M.K."/>
            <person name="Eom M.K."/>
            <person name="Kim K.K."/>
            <person name="Kim J.S."/>
            <person name="Kim D.S."/>
            <person name="Ko S.H."/>
            <person name="Shin Y.K."/>
            <person name="Lee J.S."/>
        </authorList>
    </citation>
    <scope>NUCLEOTIDE SEQUENCE</scope>
    <source>
        <strain evidence="6">N237</strain>
    </source>
</reference>
<feature type="domain" description="PBP" evidence="5">
    <location>
        <begin position="41"/>
        <end position="350"/>
    </location>
</feature>
<dbReference type="InterPro" id="IPR006311">
    <property type="entry name" value="TAT_signal"/>
</dbReference>
<feature type="transmembrane region" description="Helical" evidence="3">
    <location>
        <begin position="560"/>
        <end position="581"/>
    </location>
</feature>
<dbReference type="Proteomes" id="UP001056336">
    <property type="component" value="Chromosome"/>
</dbReference>
<evidence type="ECO:0000313" key="6">
    <source>
        <dbReference type="EMBL" id="UQX88405.1"/>
    </source>
</evidence>
<dbReference type="Gene3D" id="3.40.190.10">
    <property type="entry name" value="Periplasmic binding protein-like II"/>
    <property type="match status" value="2"/>
</dbReference>
<evidence type="ECO:0000256" key="1">
    <source>
        <dbReference type="ARBA" id="ARBA00008725"/>
    </source>
</evidence>
<feature type="region of interest" description="Disordered" evidence="2">
    <location>
        <begin position="395"/>
        <end position="521"/>
    </location>
</feature>
<comment type="similarity">
    <text evidence="1">Belongs to the PstS family.</text>
</comment>
<dbReference type="Pfam" id="PF12849">
    <property type="entry name" value="PBP_like_2"/>
    <property type="match status" value="1"/>
</dbReference>
<organism evidence="6 7">
    <name type="scientific">Jatrophihabitans telluris</name>
    <dbReference type="NCBI Taxonomy" id="2038343"/>
    <lineage>
        <taxon>Bacteria</taxon>
        <taxon>Bacillati</taxon>
        <taxon>Actinomycetota</taxon>
        <taxon>Actinomycetes</taxon>
        <taxon>Jatrophihabitantales</taxon>
        <taxon>Jatrophihabitantaceae</taxon>
        <taxon>Jatrophihabitans</taxon>
    </lineage>
</organism>
<dbReference type="InterPro" id="IPR024370">
    <property type="entry name" value="PBP_domain"/>
</dbReference>
<evidence type="ECO:0000313" key="7">
    <source>
        <dbReference type="Proteomes" id="UP001056336"/>
    </source>
</evidence>
<keyword evidence="3" id="KW-0472">Membrane</keyword>
<reference evidence="6" key="2">
    <citation type="submission" date="2022-05" db="EMBL/GenBank/DDBJ databases">
        <authorList>
            <person name="Kim J.-S."/>
            <person name="Lee K."/>
            <person name="Suh M."/>
            <person name="Eom M."/>
            <person name="Kim J.-S."/>
            <person name="Kim D.-S."/>
            <person name="Ko S.-H."/>
            <person name="Shin Y."/>
            <person name="Lee J.-S."/>
        </authorList>
    </citation>
    <scope>NUCLEOTIDE SEQUENCE</scope>
    <source>
        <strain evidence="6">N237</strain>
    </source>
</reference>
<keyword evidence="3" id="KW-1133">Transmembrane helix</keyword>
<feature type="compositionally biased region" description="Gly residues" evidence="2">
    <location>
        <begin position="485"/>
        <end position="502"/>
    </location>
</feature>
<feature type="compositionally biased region" description="Low complexity" evidence="2">
    <location>
        <begin position="503"/>
        <end position="519"/>
    </location>
</feature>
<dbReference type="SUPFAM" id="SSF53850">
    <property type="entry name" value="Periplasmic binding protein-like II"/>
    <property type="match status" value="1"/>
</dbReference>
<gene>
    <name evidence="6" type="ORF">M6D93_00005</name>
</gene>
<sequence>MSRLNGSSPRTRRSLMAAVLVAAAAVSASAAGVIATGAPAGAAASHDLITGTGSSWAANAVNQWVADVKVAGLRVVYTAPGSAQGRKDFAAANTDFGITDIGYQGSDPKTGADDTSKRPYAYLPVVGGGTAFPYQVLVGGKRVTNLRLSGETLAKIFTNQITNWSDSQITADNNGRKLPSKQIIPVVHSEGAGSTAQFTRYLAKQFPSLWAPFNGASGLTEYFPRAGAQVAQSGSDGVMNFISSKSGDGTIGYDEYSYPLAAGFPVAKIKNQAGFYTLPTQYNDAVALTQAKINMDQNSPDYLLQNLDSVYVYGDPRTYPLSSYSYALIPTAASDGRMTTAKRQTLADFLFYSVCGGQSEMGPIGYSSLPLNLVSASFGQIQKLKSADPKVDIAKQSAKNCKNPTFDPRNPAKNRLAEIDPAPPACDKAGAGPCTDDTSNGSANSNPNSGSSGSGSSGSGSSGGGSSGGGTSAGGTSHGGTSSAGTGGGSGTGSAGTGGSSGGLKSTGKPSSAGASSAATTVDPVTGQIVDANSNSTGGADSNAIASPTDLVAVQRQGSAVPFAVLAVVFLLLAIVVPPLLTSRLRGQK</sequence>
<accession>A0ABY4QXZ0</accession>
<keyword evidence="4" id="KW-0732">Signal</keyword>
<dbReference type="InterPro" id="IPR050962">
    <property type="entry name" value="Phosphate-bind_PstS"/>
</dbReference>
<feature type="compositionally biased region" description="Low complexity" evidence="2">
    <location>
        <begin position="438"/>
        <end position="451"/>
    </location>
</feature>
<feature type="compositionally biased region" description="Gly residues" evidence="2">
    <location>
        <begin position="452"/>
        <end position="478"/>
    </location>
</feature>
<evidence type="ECO:0000256" key="4">
    <source>
        <dbReference type="SAM" id="SignalP"/>
    </source>
</evidence>
<evidence type="ECO:0000256" key="2">
    <source>
        <dbReference type="SAM" id="MobiDB-lite"/>
    </source>
</evidence>
<dbReference type="PANTHER" id="PTHR42996">
    <property type="entry name" value="PHOSPHATE-BINDING PROTEIN PSTS"/>
    <property type="match status" value="1"/>
</dbReference>
<feature type="signal peptide" evidence="4">
    <location>
        <begin position="1"/>
        <end position="30"/>
    </location>
</feature>
<dbReference type="EMBL" id="CP097332">
    <property type="protein sequence ID" value="UQX88405.1"/>
    <property type="molecule type" value="Genomic_DNA"/>
</dbReference>
<dbReference type="PANTHER" id="PTHR42996:SF1">
    <property type="entry name" value="PHOSPHATE-BINDING PROTEIN PSTS"/>
    <property type="match status" value="1"/>
</dbReference>
<evidence type="ECO:0000256" key="3">
    <source>
        <dbReference type="SAM" id="Phobius"/>
    </source>
</evidence>